<accession>A0A540KHZ2</accession>
<dbReference type="AlphaFoldDB" id="A0A540KHZ2"/>
<dbReference type="Proteomes" id="UP000315295">
    <property type="component" value="Unassembled WGS sequence"/>
</dbReference>
<proteinExistence type="predicted"/>
<sequence length="134" mass="15687">MSPEKFRVKLDLRTMMNMVESQAITLKIYKVEHLGGKQKTKFTFAKKYADEELGFSVEYQTQMKFKESVYPNKIGYSSSNSNYNKNCNSFWKLMRVASATEEFLKISMLSRLRPQFLGNACCRVASPFRIYDWS</sequence>
<name>A0A540KHZ2_MALBA</name>
<reference evidence="1 2" key="1">
    <citation type="journal article" date="2019" name="G3 (Bethesda)">
        <title>Sequencing of a Wild Apple (Malus baccata) Genome Unravels the Differences Between Cultivated and Wild Apple Species Regarding Disease Resistance and Cold Tolerance.</title>
        <authorList>
            <person name="Chen X."/>
        </authorList>
    </citation>
    <scope>NUCLEOTIDE SEQUENCE [LARGE SCALE GENOMIC DNA]</scope>
    <source>
        <strain evidence="2">cv. Shandingzi</strain>
        <tissue evidence="1">Leaves</tissue>
    </source>
</reference>
<dbReference type="EMBL" id="VIEB01001241">
    <property type="protein sequence ID" value="TQD73838.1"/>
    <property type="molecule type" value="Genomic_DNA"/>
</dbReference>
<evidence type="ECO:0000313" key="1">
    <source>
        <dbReference type="EMBL" id="TQD73838.1"/>
    </source>
</evidence>
<keyword evidence="2" id="KW-1185">Reference proteome</keyword>
<evidence type="ECO:0000313" key="2">
    <source>
        <dbReference type="Proteomes" id="UP000315295"/>
    </source>
</evidence>
<gene>
    <name evidence="1" type="ORF">C1H46_040615</name>
</gene>
<protein>
    <submittedName>
        <fullName evidence="1">Uncharacterized protein</fullName>
    </submittedName>
</protein>
<comment type="caution">
    <text evidence="1">The sequence shown here is derived from an EMBL/GenBank/DDBJ whole genome shotgun (WGS) entry which is preliminary data.</text>
</comment>
<organism evidence="1 2">
    <name type="scientific">Malus baccata</name>
    <name type="common">Siberian crab apple</name>
    <name type="synonym">Pyrus baccata</name>
    <dbReference type="NCBI Taxonomy" id="106549"/>
    <lineage>
        <taxon>Eukaryota</taxon>
        <taxon>Viridiplantae</taxon>
        <taxon>Streptophyta</taxon>
        <taxon>Embryophyta</taxon>
        <taxon>Tracheophyta</taxon>
        <taxon>Spermatophyta</taxon>
        <taxon>Magnoliopsida</taxon>
        <taxon>eudicotyledons</taxon>
        <taxon>Gunneridae</taxon>
        <taxon>Pentapetalae</taxon>
        <taxon>rosids</taxon>
        <taxon>fabids</taxon>
        <taxon>Rosales</taxon>
        <taxon>Rosaceae</taxon>
        <taxon>Amygdaloideae</taxon>
        <taxon>Maleae</taxon>
        <taxon>Malus</taxon>
    </lineage>
</organism>